<gene>
    <name evidence="1" type="ORF">EIN_141880</name>
</gene>
<keyword evidence="2" id="KW-1185">Reference proteome</keyword>
<proteinExistence type="predicted"/>
<dbReference type="VEuPathDB" id="AmoebaDB:EIN_141880"/>
<dbReference type="GeneID" id="14894291"/>
<name>A0A0A1UFB3_ENTIV</name>
<accession>A0A0A1UFB3</accession>
<dbReference type="InterPro" id="IPR009030">
    <property type="entry name" value="Growth_fac_rcpt_cys_sf"/>
</dbReference>
<dbReference type="EMBL" id="KB206149">
    <property type="protein sequence ID" value="ELP95306.1"/>
    <property type="molecule type" value="Genomic_DNA"/>
</dbReference>
<sequence length="98" mass="11093">FASNATRENVYNKCENCAAHCYLCENKKCLICNDTFLLNNENVCVEVENKISNGILTVRCNDTFYITNGVCNNCTSKYEHTVLCNKNNTISCEADYNI</sequence>
<dbReference type="AlphaFoldDB" id="A0A0A1UFB3"/>
<dbReference type="SUPFAM" id="SSF57184">
    <property type="entry name" value="Growth factor receptor domain"/>
    <property type="match status" value="1"/>
</dbReference>
<dbReference type="KEGG" id="eiv:EIN_141880"/>
<dbReference type="Proteomes" id="UP000014680">
    <property type="component" value="Unassembled WGS sequence"/>
</dbReference>
<evidence type="ECO:0000313" key="1">
    <source>
        <dbReference type="EMBL" id="ELP95306.1"/>
    </source>
</evidence>
<protein>
    <submittedName>
        <fullName evidence="1">Uncharacterized protein</fullName>
    </submittedName>
</protein>
<reference evidence="1 2" key="1">
    <citation type="submission" date="2012-10" db="EMBL/GenBank/DDBJ databases">
        <authorList>
            <person name="Zafar N."/>
            <person name="Inman J."/>
            <person name="Hall N."/>
            <person name="Lorenzi H."/>
            <person name="Caler E."/>
        </authorList>
    </citation>
    <scope>NUCLEOTIDE SEQUENCE [LARGE SCALE GENOMIC DNA]</scope>
    <source>
        <strain evidence="1 2">IP1</strain>
    </source>
</reference>
<feature type="non-terminal residue" evidence="1">
    <location>
        <position position="1"/>
    </location>
</feature>
<dbReference type="RefSeq" id="XP_004262077.1">
    <property type="nucleotide sequence ID" value="XM_004262029.1"/>
</dbReference>
<organism evidence="1 2">
    <name type="scientific">Entamoeba invadens IP1</name>
    <dbReference type="NCBI Taxonomy" id="370355"/>
    <lineage>
        <taxon>Eukaryota</taxon>
        <taxon>Amoebozoa</taxon>
        <taxon>Evosea</taxon>
        <taxon>Archamoebae</taxon>
        <taxon>Mastigamoebida</taxon>
        <taxon>Entamoebidae</taxon>
        <taxon>Entamoeba</taxon>
    </lineage>
</organism>
<evidence type="ECO:0000313" key="2">
    <source>
        <dbReference type="Proteomes" id="UP000014680"/>
    </source>
</evidence>